<dbReference type="AlphaFoldDB" id="A0A2P2QQM2"/>
<accession>A0A2P2QQM2</accession>
<organism evidence="1">
    <name type="scientific">Rhizophora mucronata</name>
    <name type="common">Asiatic mangrove</name>
    <dbReference type="NCBI Taxonomy" id="61149"/>
    <lineage>
        <taxon>Eukaryota</taxon>
        <taxon>Viridiplantae</taxon>
        <taxon>Streptophyta</taxon>
        <taxon>Embryophyta</taxon>
        <taxon>Tracheophyta</taxon>
        <taxon>Spermatophyta</taxon>
        <taxon>Magnoliopsida</taxon>
        <taxon>eudicotyledons</taxon>
        <taxon>Gunneridae</taxon>
        <taxon>Pentapetalae</taxon>
        <taxon>rosids</taxon>
        <taxon>fabids</taxon>
        <taxon>Malpighiales</taxon>
        <taxon>Rhizophoraceae</taxon>
        <taxon>Rhizophora</taxon>
    </lineage>
</organism>
<sequence>MQNGNLNAYHIVNKVQIDDRHKIPKTMLLCRQNLITLKLSYS</sequence>
<dbReference type="EMBL" id="GGEC01088835">
    <property type="protein sequence ID" value="MBX69319.1"/>
    <property type="molecule type" value="Transcribed_RNA"/>
</dbReference>
<reference evidence="1" key="1">
    <citation type="submission" date="2018-02" db="EMBL/GenBank/DDBJ databases">
        <title>Rhizophora mucronata_Transcriptome.</title>
        <authorList>
            <person name="Meera S.P."/>
            <person name="Sreeshan A."/>
            <person name="Augustine A."/>
        </authorList>
    </citation>
    <scope>NUCLEOTIDE SEQUENCE</scope>
    <source>
        <tissue evidence="1">Leaf</tissue>
    </source>
</reference>
<protein>
    <submittedName>
        <fullName evidence="1">Uncharacterized protein</fullName>
    </submittedName>
</protein>
<name>A0A2P2QQM2_RHIMU</name>
<evidence type="ECO:0000313" key="1">
    <source>
        <dbReference type="EMBL" id="MBX69319.1"/>
    </source>
</evidence>
<proteinExistence type="predicted"/>